<dbReference type="Proteomes" id="UP000286235">
    <property type="component" value="Unassembled WGS sequence"/>
</dbReference>
<keyword evidence="1" id="KW-1133">Transmembrane helix</keyword>
<sequence length="48" mass="5421">MLLFFVLLLIAFITYKLLIVLKNKEVPGNNILYVFSVAGIIAAYVVFD</sequence>
<evidence type="ECO:0000256" key="1">
    <source>
        <dbReference type="SAM" id="Phobius"/>
    </source>
</evidence>
<accession>A0A420VE51</accession>
<gene>
    <name evidence="2" type="ORF">Cdeb_01576</name>
</gene>
<evidence type="ECO:0000313" key="3">
    <source>
        <dbReference type="Proteomes" id="UP000286235"/>
    </source>
</evidence>
<reference evidence="2 3" key="1">
    <citation type="submission" date="2013-12" db="EMBL/GenBank/DDBJ databases">
        <title>Genome and proteome characterization of Caldibacillus debilis GB1 derived from a cellulolytic aero-tolerant co-culture.</title>
        <authorList>
            <person name="Wushke S.T."/>
            <person name="Zhang X."/>
            <person name="Fristensky B."/>
            <person name="Wilkins J.A."/>
            <person name="Levin D.B."/>
            <person name="Sparling R."/>
        </authorList>
    </citation>
    <scope>NUCLEOTIDE SEQUENCE [LARGE SCALE GENOMIC DNA]</scope>
    <source>
        <strain evidence="2 3">GB1</strain>
    </source>
</reference>
<feature type="transmembrane region" description="Helical" evidence="1">
    <location>
        <begin position="28"/>
        <end position="47"/>
    </location>
</feature>
<evidence type="ECO:0000313" key="2">
    <source>
        <dbReference type="EMBL" id="RKO61623.1"/>
    </source>
</evidence>
<protein>
    <submittedName>
        <fullName evidence="2">Uncharacterized protein</fullName>
    </submittedName>
</protein>
<dbReference type="EMBL" id="AZRV01000044">
    <property type="protein sequence ID" value="RKO61623.1"/>
    <property type="molecule type" value="Genomic_DNA"/>
</dbReference>
<keyword evidence="1" id="KW-0812">Transmembrane</keyword>
<dbReference type="RefSeq" id="WP_183041638.1">
    <property type="nucleotide sequence ID" value="NZ_AZRV01000044.1"/>
</dbReference>
<keyword evidence="1" id="KW-0472">Membrane</keyword>
<organism evidence="2 3">
    <name type="scientific">Caldibacillus debilis GB1</name>
    <dbReference type="NCBI Taxonomy" id="1339248"/>
    <lineage>
        <taxon>Bacteria</taxon>
        <taxon>Bacillati</taxon>
        <taxon>Bacillota</taxon>
        <taxon>Bacilli</taxon>
        <taxon>Bacillales</taxon>
        <taxon>Bacillaceae</taxon>
        <taxon>Caldibacillus</taxon>
    </lineage>
</organism>
<dbReference type="AlphaFoldDB" id="A0A420VE51"/>
<name>A0A420VE51_9BACI</name>
<comment type="caution">
    <text evidence="2">The sequence shown here is derived from an EMBL/GenBank/DDBJ whole genome shotgun (WGS) entry which is preliminary data.</text>
</comment>
<keyword evidence="3" id="KW-1185">Reference proteome</keyword>
<proteinExistence type="predicted"/>